<accession>A0A4Q7KME5</accession>
<feature type="transmembrane region" description="Helical" evidence="1">
    <location>
        <begin position="347"/>
        <end position="365"/>
    </location>
</feature>
<dbReference type="OrthoDB" id="3638266at2"/>
<keyword evidence="1" id="KW-0472">Membrane</keyword>
<feature type="transmembrane region" description="Helical" evidence="1">
    <location>
        <begin position="126"/>
        <end position="143"/>
    </location>
</feature>
<proteinExistence type="predicted"/>
<dbReference type="Proteomes" id="UP000294257">
    <property type="component" value="Unassembled WGS sequence"/>
</dbReference>
<sequence>MTRIELRRPVIAAWAALAAVPVVAMIVEVLRAPRLHFLDYWQILSYASNPDGSLSIGGLTKLHNEHPITLSGLLFWLDARILGGSNNVLGILNIVLVGATVFALYRMLPARLDLTRLDMTKKAGLVTAYTFLLYSSGALEVFGMSMSGASFLLGIVPSVFAILCAHRGRTIPALVLAVVGSLGHGTAFAVWPALALVAWLRRDERWRVVTPLAAGVVIIVGWLALPKPVTTPGPGGAFGFDTVLAAAAGALSPLRITDGAPVAMAVGALVAVTIIGLGVLTARDRDAEHAGWLGVGTLALGAAAMIGLSRVDYGATIGLASRYATIAGLAGCAALTLVVLRVRALNATAAAALACAVAGVTFAAGSPEATNVRNQYPNQQLLAAAMRVEANTVVASNRTSPSVIGLTRAMHAYPFSGSYTLDCGGAEIGSRVTLASVRTLHGSGNGGHIDSGPVRGGTPIVGWAVVGNERADCVIVVDRVGTVVGGGYVDVARPDIPSAAGLPEQRSGFKAVADPRTTGGVVLVRSGGEFYQVSAPG</sequence>
<keyword evidence="1" id="KW-0812">Transmembrane</keyword>
<reference evidence="2 3" key="1">
    <citation type="submission" date="2019-02" db="EMBL/GenBank/DDBJ databases">
        <title>Genomic Encyclopedia of Type Strains, Phase IV (KMG-IV): sequencing the most valuable type-strain genomes for metagenomic binning, comparative biology and taxonomic classification.</title>
        <authorList>
            <person name="Goeker M."/>
        </authorList>
    </citation>
    <scope>NUCLEOTIDE SEQUENCE [LARGE SCALE GENOMIC DNA]</scope>
    <source>
        <strain evidence="2 3">DSM 101727</strain>
    </source>
</reference>
<feature type="transmembrane region" description="Helical" evidence="1">
    <location>
        <begin position="173"/>
        <end position="200"/>
    </location>
</feature>
<comment type="caution">
    <text evidence="2">The sequence shown here is derived from an EMBL/GenBank/DDBJ whole genome shotgun (WGS) entry which is preliminary data.</text>
</comment>
<keyword evidence="1" id="KW-1133">Transmembrane helix</keyword>
<evidence type="ECO:0000313" key="3">
    <source>
        <dbReference type="Proteomes" id="UP000294257"/>
    </source>
</evidence>
<feature type="transmembrane region" description="Helical" evidence="1">
    <location>
        <begin position="206"/>
        <end position="225"/>
    </location>
</feature>
<organism evidence="2 3">
    <name type="scientific">Herbihabitans rhizosphaerae</name>
    <dbReference type="NCBI Taxonomy" id="1872711"/>
    <lineage>
        <taxon>Bacteria</taxon>
        <taxon>Bacillati</taxon>
        <taxon>Actinomycetota</taxon>
        <taxon>Actinomycetes</taxon>
        <taxon>Pseudonocardiales</taxon>
        <taxon>Pseudonocardiaceae</taxon>
        <taxon>Herbihabitans</taxon>
    </lineage>
</organism>
<feature type="transmembrane region" description="Helical" evidence="1">
    <location>
        <begin position="289"/>
        <end position="308"/>
    </location>
</feature>
<gene>
    <name evidence="2" type="ORF">EV193_10531</name>
</gene>
<dbReference type="AlphaFoldDB" id="A0A4Q7KME5"/>
<keyword evidence="3" id="KW-1185">Reference proteome</keyword>
<evidence type="ECO:0000256" key="1">
    <source>
        <dbReference type="SAM" id="Phobius"/>
    </source>
</evidence>
<feature type="transmembrane region" description="Helical" evidence="1">
    <location>
        <begin position="262"/>
        <end position="282"/>
    </location>
</feature>
<feature type="transmembrane region" description="Helical" evidence="1">
    <location>
        <begin position="320"/>
        <end position="340"/>
    </location>
</feature>
<name>A0A4Q7KME5_9PSEU</name>
<evidence type="ECO:0000313" key="2">
    <source>
        <dbReference type="EMBL" id="RZS37476.1"/>
    </source>
</evidence>
<dbReference type="RefSeq" id="WP_130344978.1">
    <property type="nucleotide sequence ID" value="NZ_SGWQ01000005.1"/>
</dbReference>
<protein>
    <submittedName>
        <fullName evidence="2">Uncharacterized protein</fullName>
    </submittedName>
</protein>
<dbReference type="EMBL" id="SGWQ01000005">
    <property type="protein sequence ID" value="RZS37476.1"/>
    <property type="molecule type" value="Genomic_DNA"/>
</dbReference>
<feature type="transmembrane region" description="Helical" evidence="1">
    <location>
        <begin position="88"/>
        <end position="105"/>
    </location>
</feature>